<evidence type="ECO:0000256" key="2">
    <source>
        <dbReference type="ARBA" id="ARBA00023043"/>
    </source>
</evidence>
<accession>A0A8S4A003</accession>
<dbReference type="SMART" id="SM00252">
    <property type="entry name" value="SH2"/>
    <property type="match status" value="2"/>
</dbReference>
<evidence type="ECO:0000313" key="6">
    <source>
        <dbReference type="EMBL" id="CAG5135059.1"/>
    </source>
</evidence>
<evidence type="ECO:0000256" key="1">
    <source>
        <dbReference type="ARBA" id="ARBA00022737"/>
    </source>
</evidence>
<organism evidence="6 7">
    <name type="scientific">Candidula unifasciata</name>
    <dbReference type="NCBI Taxonomy" id="100452"/>
    <lineage>
        <taxon>Eukaryota</taxon>
        <taxon>Metazoa</taxon>
        <taxon>Spiralia</taxon>
        <taxon>Lophotrochozoa</taxon>
        <taxon>Mollusca</taxon>
        <taxon>Gastropoda</taxon>
        <taxon>Heterobranchia</taxon>
        <taxon>Euthyneura</taxon>
        <taxon>Panpulmonata</taxon>
        <taxon>Eupulmonata</taxon>
        <taxon>Stylommatophora</taxon>
        <taxon>Helicina</taxon>
        <taxon>Helicoidea</taxon>
        <taxon>Geomitridae</taxon>
        <taxon>Candidula</taxon>
    </lineage>
</organism>
<proteinExistence type="predicted"/>
<dbReference type="InterPro" id="IPR000980">
    <property type="entry name" value="SH2"/>
</dbReference>
<protein>
    <recommendedName>
        <fullName evidence="5">SH2 domain-containing protein</fullName>
    </recommendedName>
</protein>
<dbReference type="Gene3D" id="3.30.505.10">
    <property type="entry name" value="SH2 domain"/>
    <property type="match status" value="2"/>
</dbReference>
<reference evidence="6" key="1">
    <citation type="submission" date="2021-04" db="EMBL/GenBank/DDBJ databases">
        <authorList>
            <consortium name="Molecular Ecology Group"/>
        </authorList>
    </citation>
    <scope>NUCLEOTIDE SEQUENCE</scope>
</reference>
<feature type="domain" description="SH2" evidence="5">
    <location>
        <begin position="41"/>
        <end position="147"/>
    </location>
</feature>
<gene>
    <name evidence="6" type="ORF">CUNI_LOCUS20617</name>
</gene>
<dbReference type="PROSITE" id="PS50297">
    <property type="entry name" value="ANK_REP_REGION"/>
    <property type="match status" value="2"/>
</dbReference>
<dbReference type="InterPro" id="IPR036770">
    <property type="entry name" value="Ankyrin_rpt-contain_sf"/>
</dbReference>
<dbReference type="PROSITE" id="PS50001">
    <property type="entry name" value="SH2"/>
    <property type="match status" value="2"/>
</dbReference>
<feature type="domain" description="SH2" evidence="5">
    <location>
        <begin position="323"/>
        <end position="415"/>
    </location>
</feature>
<dbReference type="PROSITE" id="PS50088">
    <property type="entry name" value="ANK_REPEAT"/>
    <property type="match status" value="2"/>
</dbReference>
<dbReference type="Proteomes" id="UP000678393">
    <property type="component" value="Unassembled WGS sequence"/>
</dbReference>
<feature type="repeat" description="ANK" evidence="3">
    <location>
        <begin position="187"/>
        <end position="219"/>
    </location>
</feature>
<feature type="non-terminal residue" evidence="6">
    <location>
        <position position="1"/>
    </location>
</feature>
<dbReference type="SMART" id="SM00248">
    <property type="entry name" value="ANK"/>
    <property type="match status" value="5"/>
</dbReference>
<dbReference type="EMBL" id="CAJHNH020007868">
    <property type="protein sequence ID" value="CAG5135059.1"/>
    <property type="molecule type" value="Genomic_DNA"/>
</dbReference>
<keyword evidence="1" id="KW-0677">Repeat</keyword>
<feature type="repeat" description="ANK" evidence="3">
    <location>
        <begin position="255"/>
        <end position="287"/>
    </location>
</feature>
<dbReference type="InterPro" id="IPR036860">
    <property type="entry name" value="SH2_dom_sf"/>
</dbReference>
<dbReference type="AlphaFoldDB" id="A0A8S4A003"/>
<dbReference type="SUPFAM" id="SSF48403">
    <property type="entry name" value="Ankyrin repeat"/>
    <property type="match status" value="1"/>
</dbReference>
<evidence type="ECO:0000256" key="3">
    <source>
        <dbReference type="PROSITE-ProRule" id="PRU00023"/>
    </source>
</evidence>
<dbReference type="Gene3D" id="1.25.40.20">
    <property type="entry name" value="Ankyrin repeat-containing domain"/>
    <property type="match status" value="1"/>
</dbReference>
<evidence type="ECO:0000313" key="7">
    <source>
        <dbReference type="Proteomes" id="UP000678393"/>
    </source>
</evidence>
<dbReference type="SUPFAM" id="SSF55550">
    <property type="entry name" value="SH2 domain"/>
    <property type="match status" value="2"/>
</dbReference>
<dbReference type="Pfam" id="PF12796">
    <property type="entry name" value="Ank_2"/>
    <property type="match status" value="1"/>
</dbReference>
<dbReference type="PANTHER" id="PTHR24173:SF74">
    <property type="entry name" value="ANKYRIN REPEAT DOMAIN-CONTAINING PROTEIN 16"/>
    <property type="match status" value="1"/>
</dbReference>
<keyword evidence="4" id="KW-0727">SH2 domain</keyword>
<dbReference type="Pfam" id="PF00017">
    <property type="entry name" value="SH2"/>
    <property type="match status" value="2"/>
</dbReference>
<dbReference type="InterPro" id="IPR002110">
    <property type="entry name" value="Ankyrin_rpt"/>
</dbReference>
<keyword evidence="2 3" id="KW-0040">ANK repeat</keyword>
<dbReference type="PANTHER" id="PTHR24173">
    <property type="entry name" value="ANKYRIN REPEAT CONTAINING"/>
    <property type="match status" value="1"/>
</dbReference>
<comment type="caution">
    <text evidence="6">The sequence shown here is derived from an EMBL/GenBank/DDBJ whole genome shotgun (WGS) entry which is preliminary data.</text>
</comment>
<dbReference type="Pfam" id="PF00023">
    <property type="entry name" value="Ank"/>
    <property type="match status" value="1"/>
</dbReference>
<sequence>MSEKAGSKQEQLDGVFSKGGINIALQKDREKCEAEDLSNMWYHGKMSRSSAEKILNEAMRLHPDTNCDGMFLVRDSTASEVNFSLSFIFERRNYHFYIQRTKECYYCIDGGPIVHGLDMLIQHYIQEADRLPTALTKICKGRLPPPKVRKYGPTNLLHRAVKEGKTELVKQILNHPLCPDVNAKNDTGSTALHDAAEMGLDEIVSLLLFHNADLNIKDVEGNTPMWKACVNNKTTTTVLLIMNDNTNVQERNPVNGYTPLHAAAMHGHRECAQILLNAGAAIYSRGTNEDTPVELAETYRRYDCVDLFASYKEPAPATSKSDWFHPELDRQGAEDMLRNHKSRNGLFLIRPNKYGQPVLSLFKDIGVYHYEIKTKEYRKQQVYYIDDGPLHRSLELLVQYYSTFEDGLGVPLQAS</sequence>
<name>A0A8S4A003_9EUPU</name>
<evidence type="ECO:0000259" key="5">
    <source>
        <dbReference type="PROSITE" id="PS50001"/>
    </source>
</evidence>
<dbReference type="OrthoDB" id="535945at2759"/>
<evidence type="ECO:0000256" key="4">
    <source>
        <dbReference type="PROSITE-ProRule" id="PRU00191"/>
    </source>
</evidence>
<dbReference type="PRINTS" id="PR00401">
    <property type="entry name" value="SH2DOMAIN"/>
</dbReference>
<keyword evidence="7" id="KW-1185">Reference proteome</keyword>